<name>H1LCZ4_9LACO</name>
<dbReference type="HOGENOM" id="CLU_2035079_0_0_9"/>
<proteinExistence type="predicted"/>
<sequence length="121" mass="14301">MYLVVLWGFLWEASLYLLPLLRVMRNAYSKYDSRSRVWRGKGVWITLTKNVTVVQIKNTVPRYKSHEVAEYTVDKGAYLKLDHWGTDYSWVLNSKPFKSNSHYTYVVKKGDSNHSWFRFGG</sequence>
<organism evidence="1 2">
    <name type="scientific">Lentilactobacillus kisonensis F0435</name>
    <dbReference type="NCBI Taxonomy" id="797516"/>
    <lineage>
        <taxon>Bacteria</taxon>
        <taxon>Bacillati</taxon>
        <taxon>Bacillota</taxon>
        <taxon>Bacilli</taxon>
        <taxon>Lactobacillales</taxon>
        <taxon>Lactobacillaceae</taxon>
        <taxon>Lentilactobacillus</taxon>
    </lineage>
</organism>
<evidence type="ECO:0000313" key="2">
    <source>
        <dbReference type="Proteomes" id="UP000005025"/>
    </source>
</evidence>
<reference evidence="1 2" key="1">
    <citation type="submission" date="2011-09" db="EMBL/GenBank/DDBJ databases">
        <authorList>
            <person name="Weinstock G."/>
            <person name="Sodergren E."/>
            <person name="Clifton S."/>
            <person name="Fulton L."/>
            <person name="Fulton B."/>
            <person name="Courtney L."/>
            <person name="Fronick C."/>
            <person name="Harrison M."/>
            <person name="Strong C."/>
            <person name="Farmer C."/>
            <person name="Delahaunty K."/>
            <person name="Markovic C."/>
            <person name="Hall O."/>
            <person name="Minx P."/>
            <person name="Tomlinson C."/>
            <person name="Mitreva M."/>
            <person name="Hou S."/>
            <person name="Chen J."/>
            <person name="Wollam A."/>
            <person name="Pepin K.H."/>
            <person name="Johnson M."/>
            <person name="Bhonagiri V."/>
            <person name="Zhang X."/>
            <person name="Suruliraj S."/>
            <person name="Warren W."/>
            <person name="Chinwalla A."/>
            <person name="Mardis E.R."/>
            <person name="Wilson R.K."/>
        </authorList>
    </citation>
    <scope>NUCLEOTIDE SEQUENCE [LARGE SCALE GENOMIC DNA]</scope>
    <source>
        <strain evidence="1 2">F0435</strain>
    </source>
</reference>
<dbReference type="STRING" id="797516.HMPREF9104_00458"/>
<dbReference type="EMBL" id="AGRJ01000046">
    <property type="protein sequence ID" value="EHO53713.1"/>
    <property type="molecule type" value="Genomic_DNA"/>
</dbReference>
<evidence type="ECO:0000313" key="1">
    <source>
        <dbReference type="EMBL" id="EHO53713.1"/>
    </source>
</evidence>
<dbReference type="AlphaFoldDB" id="H1LCZ4"/>
<protein>
    <submittedName>
        <fullName evidence="1">Uncharacterized protein</fullName>
    </submittedName>
</protein>
<comment type="caution">
    <text evidence="1">The sequence shown here is derived from an EMBL/GenBank/DDBJ whole genome shotgun (WGS) entry which is preliminary data.</text>
</comment>
<dbReference type="Proteomes" id="UP000005025">
    <property type="component" value="Unassembled WGS sequence"/>
</dbReference>
<accession>H1LCZ4</accession>
<gene>
    <name evidence="1" type="ORF">HMPREF9104_00458</name>
</gene>